<evidence type="ECO:0000256" key="1">
    <source>
        <dbReference type="ARBA" id="ARBA00004141"/>
    </source>
</evidence>
<feature type="transmembrane region" description="Helical" evidence="6">
    <location>
        <begin position="195"/>
        <end position="216"/>
    </location>
</feature>
<dbReference type="SUPFAM" id="SSF81321">
    <property type="entry name" value="Family A G protein-coupled receptor-like"/>
    <property type="match status" value="1"/>
</dbReference>
<dbReference type="GO" id="GO:0005886">
    <property type="term" value="C:plasma membrane"/>
    <property type="evidence" value="ECO:0007669"/>
    <property type="project" value="TreeGrafter"/>
</dbReference>
<feature type="transmembrane region" description="Helical" evidence="6">
    <location>
        <begin position="70"/>
        <end position="93"/>
    </location>
</feature>
<organism evidence="8 9">
    <name type="scientific">Anaeramoeba ignava</name>
    <name type="common">Anaerobic marine amoeba</name>
    <dbReference type="NCBI Taxonomy" id="1746090"/>
    <lineage>
        <taxon>Eukaryota</taxon>
        <taxon>Metamonada</taxon>
        <taxon>Anaeramoebidae</taxon>
        <taxon>Anaeramoeba</taxon>
    </lineage>
</organism>
<accession>A0A9Q0LW24</accession>
<keyword evidence="3 6" id="KW-1133">Transmembrane helix</keyword>
<feature type="region of interest" description="Disordered" evidence="5">
    <location>
        <begin position="316"/>
        <end position="340"/>
    </location>
</feature>
<feature type="transmembrane region" description="Helical" evidence="6">
    <location>
        <begin position="40"/>
        <end position="58"/>
    </location>
</feature>
<protein>
    <submittedName>
        <fullName evidence="8">G protein-coupled receptor</fullName>
    </submittedName>
</protein>
<evidence type="ECO:0000256" key="4">
    <source>
        <dbReference type="ARBA" id="ARBA00023136"/>
    </source>
</evidence>
<feature type="transmembrane region" description="Helical" evidence="6">
    <location>
        <begin position="6"/>
        <end position="28"/>
    </location>
</feature>
<evidence type="ECO:0000256" key="5">
    <source>
        <dbReference type="SAM" id="MobiDB-lite"/>
    </source>
</evidence>
<evidence type="ECO:0000313" key="9">
    <source>
        <dbReference type="Proteomes" id="UP001149090"/>
    </source>
</evidence>
<dbReference type="EMBL" id="JAPDFW010000015">
    <property type="protein sequence ID" value="KAJ5080042.1"/>
    <property type="molecule type" value="Genomic_DNA"/>
</dbReference>
<dbReference type="InterPro" id="IPR017981">
    <property type="entry name" value="GPCR_2-like_7TM"/>
</dbReference>
<keyword evidence="9" id="KW-1185">Reference proteome</keyword>
<dbReference type="InterPro" id="IPR022343">
    <property type="entry name" value="GCR1-cAMP_receptor"/>
</dbReference>
<dbReference type="AlphaFoldDB" id="A0A9Q0LW24"/>
<keyword evidence="4 6" id="KW-0472">Membrane</keyword>
<comment type="subcellular location">
    <subcellularLocation>
        <location evidence="1">Membrane</location>
        <topology evidence="1">Multi-pass membrane protein</topology>
    </subcellularLocation>
</comment>
<feature type="transmembrane region" description="Helical" evidence="6">
    <location>
        <begin position="236"/>
        <end position="256"/>
    </location>
</feature>
<dbReference type="GO" id="GO:0007166">
    <property type="term" value="P:cell surface receptor signaling pathway"/>
    <property type="evidence" value="ECO:0007669"/>
    <property type="project" value="InterPro"/>
</dbReference>
<dbReference type="Proteomes" id="UP001149090">
    <property type="component" value="Unassembled WGS sequence"/>
</dbReference>
<proteinExistence type="predicted"/>
<feature type="transmembrane region" description="Helical" evidence="6">
    <location>
        <begin position="149"/>
        <end position="174"/>
    </location>
</feature>
<dbReference type="GO" id="GO:0004930">
    <property type="term" value="F:G protein-coupled receptor activity"/>
    <property type="evidence" value="ECO:0007669"/>
    <property type="project" value="TreeGrafter"/>
</dbReference>
<comment type="caution">
    <text evidence="8">The sequence shown here is derived from an EMBL/GenBank/DDBJ whole genome shotgun (WGS) entry which is preliminary data.</text>
</comment>
<evidence type="ECO:0000259" key="7">
    <source>
        <dbReference type="PROSITE" id="PS50261"/>
    </source>
</evidence>
<name>A0A9Q0LW24_ANAIG</name>
<feature type="transmembrane region" description="Helical" evidence="6">
    <location>
        <begin position="113"/>
        <end position="129"/>
    </location>
</feature>
<evidence type="ECO:0000313" key="8">
    <source>
        <dbReference type="EMBL" id="KAJ5080042.1"/>
    </source>
</evidence>
<dbReference type="PROSITE" id="PS50261">
    <property type="entry name" value="G_PROTEIN_RECEP_F2_4"/>
    <property type="match status" value="1"/>
</dbReference>
<gene>
    <name evidence="8" type="ORF">M0811_14191</name>
</gene>
<keyword evidence="8" id="KW-0675">Receptor</keyword>
<dbReference type="PANTHER" id="PTHR23112:SF0">
    <property type="entry name" value="TRANSMEMBRANE PROTEIN 116"/>
    <property type="match status" value="1"/>
</dbReference>
<dbReference type="PANTHER" id="PTHR23112">
    <property type="entry name" value="G PROTEIN-COUPLED RECEPTOR 157-RELATED"/>
    <property type="match status" value="1"/>
</dbReference>
<evidence type="ECO:0000256" key="3">
    <source>
        <dbReference type="ARBA" id="ARBA00022989"/>
    </source>
</evidence>
<sequence length="340" mass="40212">MNLSEEISTIIGSTLGMIGALMIIIIFLYFKEMTLFYRKLVFILSIYDFFQSISFLLPGHQYYSVCHVQIYFVAIFGSTSQFWSAAISLVFYLKVVKQFDDKRLNKIQNYLHLIMWLINILFIVLAAFSHDYRESQTYWCIPTDKPYLIALYVICWIYLIACLVFYILTIIPLRELIKLNSKGYSSTRISQINQVWIQIRMSLIPLVEIIIMIPATIRRFWEIIKSKAPDYNSLDILQALLITSQGFWDFFIFIIFDPEMRAKIRSCCCSTSKYYQQNSFVDIPNYSSQNEQNLFGKKYLFLKSKENELLFENQDENQDENQNENQNKNQNENLLLIENN</sequence>
<feature type="domain" description="G-protein coupled receptors family 2 profile 2" evidence="7">
    <location>
        <begin position="5"/>
        <end position="257"/>
    </location>
</feature>
<evidence type="ECO:0000256" key="6">
    <source>
        <dbReference type="SAM" id="Phobius"/>
    </source>
</evidence>
<dbReference type="Gene3D" id="1.20.1070.10">
    <property type="entry name" value="Rhodopsin 7-helix transmembrane proteins"/>
    <property type="match status" value="1"/>
</dbReference>
<feature type="compositionally biased region" description="Low complexity" evidence="5">
    <location>
        <begin position="323"/>
        <end position="340"/>
    </location>
</feature>
<evidence type="ECO:0000256" key="2">
    <source>
        <dbReference type="ARBA" id="ARBA00022692"/>
    </source>
</evidence>
<keyword evidence="2 6" id="KW-0812">Transmembrane</keyword>
<reference evidence="8" key="1">
    <citation type="submission" date="2022-10" db="EMBL/GenBank/DDBJ databases">
        <title>Novel sulphate-reducing endosymbionts in the free-living metamonad Anaeramoeba.</title>
        <authorList>
            <person name="Jerlstrom-Hultqvist J."/>
            <person name="Cepicka I."/>
            <person name="Gallot-Lavallee L."/>
            <person name="Salas-Leiva D."/>
            <person name="Curtis B.A."/>
            <person name="Zahonova K."/>
            <person name="Pipaliya S."/>
            <person name="Dacks J."/>
            <person name="Roger A.J."/>
        </authorList>
    </citation>
    <scope>NUCLEOTIDE SEQUENCE</scope>
    <source>
        <strain evidence="8">BMAN</strain>
    </source>
</reference>
<dbReference type="PRINTS" id="PR02001">
    <property type="entry name" value="GCR1CAMPR"/>
</dbReference>
<dbReference type="GO" id="GO:0007189">
    <property type="term" value="P:adenylate cyclase-activating G protein-coupled receptor signaling pathway"/>
    <property type="evidence" value="ECO:0007669"/>
    <property type="project" value="TreeGrafter"/>
</dbReference>